<dbReference type="PANTHER" id="PTHR14435">
    <property type="entry name" value="ZINC FINGER PROTEIN 106"/>
    <property type="match status" value="1"/>
</dbReference>
<dbReference type="InterPro" id="IPR015943">
    <property type="entry name" value="WD40/YVTN_repeat-like_dom_sf"/>
</dbReference>
<feature type="region of interest" description="Disordered" evidence="1">
    <location>
        <begin position="68"/>
        <end position="103"/>
    </location>
</feature>
<dbReference type="GO" id="GO:0016020">
    <property type="term" value="C:membrane"/>
    <property type="evidence" value="ECO:0007669"/>
    <property type="project" value="TreeGrafter"/>
</dbReference>
<dbReference type="STRING" id="1661398.A0A482V816"/>
<evidence type="ECO:0000313" key="3">
    <source>
        <dbReference type="Proteomes" id="UP000292052"/>
    </source>
</evidence>
<proteinExistence type="predicted"/>
<accession>A0A482V816</accession>
<dbReference type="Proteomes" id="UP000292052">
    <property type="component" value="Unassembled WGS sequence"/>
</dbReference>
<dbReference type="SUPFAM" id="SSF50998">
    <property type="entry name" value="Quinoprotein alcohol dehydrogenase-like"/>
    <property type="match status" value="1"/>
</dbReference>
<dbReference type="InterPro" id="IPR042622">
    <property type="entry name" value="Znf106"/>
</dbReference>
<evidence type="ECO:0000256" key="1">
    <source>
        <dbReference type="SAM" id="MobiDB-lite"/>
    </source>
</evidence>
<feature type="compositionally biased region" description="Basic and acidic residues" evidence="1">
    <location>
        <begin position="83"/>
        <end position="102"/>
    </location>
</feature>
<organism evidence="2 3">
    <name type="scientific">Asbolus verrucosus</name>
    <name type="common">Desert ironclad beetle</name>
    <dbReference type="NCBI Taxonomy" id="1661398"/>
    <lineage>
        <taxon>Eukaryota</taxon>
        <taxon>Metazoa</taxon>
        <taxon>Ecdysozoa</taxon>
        <taxon>Arthropoda</taxon>
        <taxon>Hexapoda</taxon>
        <taxon>Insecta</taxon>
        <taxon>Pterygota</taxon>
        <taxon>Neoptera</taxon>
        <taxon>Endopterygota</taxon>
        <taxon>Coleoptera</taxon>
        <taxon>Polyphaga</taxon>
        <taxon>Cucujiformia</taxon>
        <taxon>Tenebrionidae</taxon>
        <taxon>Pimeliinae</taxon>
        <taxon>Asbolus</taxon>
    </lineage>
</organism>
<dbReference type="AlphaFoldDB" id="A0A482V816"/>
<reference evidence="2 3" key="1">
    <citation type="submission" date="2017-03" db="EMBL/GenBank/DDBJ databases">
        <title>Genome of the blue death feigning beetle - Asbolus verrucosus.</title>
        <authorList>
            <person name="Rider S.D."/>
        </authorList>
    </citation>
    <scope>NUCLEOTIDE SEQUENCE [LARGE SCALE GENOMIC DNA]</scope>
    <source>
        <strain evidence="2">Butters</strain>
        <tissue evidence="2">Head and leg muscle</tissue>
    </source>
</reference>
<feature type="compositionally biased region" description="Basic residues" evidence="1">
    <location>
        <begin position="17"/>
        <end position="26"/>
    </location>
</feature>
<dbReference type="OrthoDB" id="10002522at2759"/>
<dbReference type="PANTHER" id="PTHR14435:SF2">
    <property type="entry name" value="ZINC FINGER PROTEIN 106"/>
    <property type="match status" value="1"/>
</dbReference>
<comment type="caution">
    <text evidence="2">The sequence shown here is derived from an EMBL/GenBank/DDBJ whole genome shotgun (WGS) entry which is preliminary data.</text>
</comment>
<gene>
    <name evidence="2" type="ORF">BDFB_004782</name>
</gene>
<feature type="non-terminal residue" evidence="2">
    <location>
        <position position="1"/>
    </location>
</feature>
<dbReference type="EMBL" id="QDEB01129350">
    <property type="protein sequence ID" value="RZB39308.1"/>
    <property type="molecule type" value="Genomic_DNA"/>
</dbReference>
<feature type="non-terminal residue" evidence="2">
    <location>
        <position position="697"/>
    </location>
</feature>
<protein>
    <submittedName>
        <fullName evidence="2">Uncharacterized protein</fullName>
    </submittedName>
</protein>
<dbReference type="GO" id="GO:0005829">
    <property type="term" value="C:cytosol"/>
    <property type="evidence" value="ECO:0007669"/>
    <property type="project" value="TreeGrafter"/>
</dbReference>
<keyword evidence="3" id="KW-1185">Reference proteome</keyword>
<dbReference type="InterPro" id="IPR011047">
    <property type="entry name" value="Quinoprotein_ADH-like_sf"/>
</dbReference>
<dbReference type="GO" id="GO:0017124">
    <property type="term" value="F:SH3 domain binding"/>
    <property type="evidence" value="ECO:0007669"/>
    <property type="project" value="TreeGrafter"/>
</dbReference>
<feature type="region of interest" description="Disordered" evidence="1">
    <location>
        <begin position="17"/>
        <end position="45"/>
    </location>
</feature>
<name>A0A482V816_ASBVE</name>
<dbReference type="Gene3D" id="2.130.10.10">
    <property type="entry name" value="YVTN repeat-like/Quinoprotein amine dehydrogenase"/>
    <property type="match status" value="1"/>
</dbReference>
<evidence type="ECO:0000313" key="2">
    <source>
        <dbReference type="EMBL" id="RZB39308.1"/>
    </source>
</evidence>
<sequence length="697" mass="79356">YNTQFSFQSPWNFFHWKRPPFRRRPNRTPEKEPARPPSPFSGTEEYTLKKIQEASDMIKKQLMMPPDVDINMEKPEPVVPVDRSNETVNEKKSDKDENERSVVKSNKKTMKYNVKEIHQKIITHITNLNHGKKMNLICATSSGYDVAIQQIQRQKRLELSKVLRDMCSNHTVENSDVINSIIPDIGIKLEDLPLEVIRELSSTLDLNFEHTFLENNDNGTVKIKTEVCESNEFVSSCFSVSNDNIKSENNDCFMNSTESPHYNINFSQNNEATNDIGGSAANITRTNSEGSQTDTIIWESNSTQTDLDVNNQFQVSSDAETLEDAVKSMLEIDKEIARLTEMRQSIFIKLQNNTTQNPIKRKKQNKTSNLRTVTCENDLYKKELDFGNISEKILVMKVIHKFHQNSLYIGIFQVVRDTLLAASESGKVFYINVKDGTTSNVISIGEFPVTSLCIWSTVKKRFHIFVGSLETRIREYDFDGGSLTRLTHIGESVQCMELAWDFIFIGTVGGTLMRHSLKLHKIEFEEKISKDRILVLKATQEGARRVLLVGTRNLPVCIRDAMSGLHMRTMNEIVAPTVYSLLLENSLVYCGTTFHDILVFSFHDGNLLRKYQAGSSKGISCMKIVENLLFASCYNGNVYVYNTKTRQYVGLIKGPGGVILSMEILKNIIIVGTMSFHFKSVLIPEYILESNRSAFEL</sequence>
<dbReference type="GO" id="GO:0003723">
    <property type="term" value="F:RNA binding"/>
    <property type="evidence" value="ECO:0007669"/>
    <property type="project" value="InterPro"/>
</dbReference>